<organism evidence="1">
    <name type="scientific">Rhizophora mucronata</name>
    <name type="common">Asiatic mangrove</name>
    <dbReference type="NCBI Taxonomy" id="61149"/>
    <lineage>
        <taxon>Eukaryota</taxon>
        <taxon>Viridiplantae</taxon>
        <taxon>Streptophyta</taxon>
        <taxon>Embryophyta</taxon>
        <taxon>Tracheophyta</taxon>
        <taxon>Spermatophyta</taxon>
        <taxon>Magnoliopsida</taxon>
        <taxon>eudicotyledons</taxon>
        <taxon>Gunneridae</taxon>
        <taxon>Pentapetalae</taxon>
        <taxon>rosids</taxon>
        <taxon>fabids</taxon>
        <taxon>Malpighiales</taxon>
        <taxon>Rhizophoraceae</taxon>
        <taxon>Rhizophora</taxon>
    </lineage>
</organism>
<accession>A0A2P2QT14</accession>
<protein>
    <submittedName>
        <fullName evidence="1">Uncharacterized protein</fullName>
    </submittedName>
</protein>
<evidence type="ECO:0000313" key="1">
    <source>
        <dbReference type="EMBL" id="MBX70041.1"/>
    </source>
</evidence>
<dbReference type="AlphaFoldDB" id="A0A2P2QT14"/>
<proteinExistence type="predicted"/>
<name>A0A2P2QT14_RHIMU</name>
<reference evidence="1" key="1">
    <citation type="submission" date="2018-02" db="EMBL/GenBank/DDBJ databases">
        <title>Rhizophora mucronata_Transcriptome.</title>
        <authorList>
            <person name="Meera S.P."/>
            <person name="Sreeshan A."/>
            <person name="Augustine A."/>
        </authorList>
    </citation>
    <scope>NUCLEOTIDE SEQUENCE</scope>
    <source>
        <tissue evidence="1">Leaf</tissue>
    </source>
</reference>
<dbReference type="EMBL" id="GGEC01089557">
    <property type="protein sequence ID" value="MBX70041.1"/>
    <property type="molecule type" value="Transcribed_RNA"/>
</dbReference>
<sequence>MFTSIIGILSCIADYIRPESLLQRGLRKKNC</sequence>